<dbReference type="Pfam" id="PF08450">
    <property type="entry name" value="SGL"/>
    <property type="match status" value="1"/>
</dbReference>
<evidence type="ECO:0000256" key="3">
    <source>
        <dbReference type="PIRSR" id="PIRSR605511-2"/>
    </source>
</evidence>
<evidence type="ECO:0000313" key="6">
    <source>
        <dbReference type="Proteomes" id="UP000436822"/>
    </source>
</evidence>
<evidence type="ECO:0000313" key="5">
    <source>
        <dbReference type="EMBL" id="GFE62951.1"/>
    </source>
</evidence>
<dbReference type="PANTHER" id="PTHR10907">
    <property type="entry name" value="REGUCALCIN"/>
    <property type="match status" value="1"/>
</dbReference>
<name>A0A6N6J9M2_9RHOB</name>
<comment type="caution">
    <text evidence="5">The sequence shown here is derived from an EMBL/GenBank/DDBJ whole genome shotgun (WGS) entry which is preliminary data.</text>
</comment>
<dbReference type="InterPro" id="IPR011042">
    <property type="entry name" value="6-blade_b-propeller_TolB-like"/>
</dbReference>
<dbReference type="Gene3D" id="2.120.10.30">
    <property type="entry name" value="TolB, C-terminal domain"/>
    <property type="match status" value="1"/>
</dbReference>
<dbReference type="PRINTS" id="PR01790">
    <property type="entry name" value="SMP30FAMILY"/>
</dbReference>
<keyword evidence="6" id="KW-1185">Reference proteome</keyword>
<gene>
    <name evidence="5" type="ORF">KIN_00250</name>
</gene>
<dbReference type="PANTHER" id="PTHR10907:SF47">
    <property type="entry name" value="REGUCALCIN"/>
    <property type="match status" value="1"/>
</dbReference>
<keyword evidence="3" id="KW-0479">Metal-binding</keyword>
<dbReference type="InterPro" id="IPR005511">
    <property type="entry name" value="SMP-30"/>
</dbReference>
<dbReference type="Proteomes" id="UP000436822">
    <property type="component" value="Unassembled WGS sequence"/>
</dbReference>
<evidence type="ECO:0000256" key="2">
    <source>
        <dbReference type="PIRSR" id="PIRSR605511-1"/>
    </source>
</evidence>
<feature type="binding site" evidence="3">
    <location>
        <position position="192"/>
    </location>
    <ligand>
        <name>a divalent metal cation</name>
        <dbReference type="ChEBI" id="CHEBI:60240"/>
    </ligand>
</feature>
<dbReference type="RefSeq" id="WP_159803945.1">
    <property type="nucleotide sequence ID" value="NZ_BLJE01000001.1"/>
</dbReference>
<reference evidence="5 6" key="1">
    <citation type="submission" date="2019-12" db="EMBL/GenBank/DDBJ databases">
        <title>Litoreibacter badius sp. nov., a novel bacteriochlorophyll a-containing bacterium in the genus Litoreibacter.</title>
        <authorList>
            <person name="Kanamuro M."/>
            <person name="Takabe Y."/>
            <person name="Mori K."/>
            <person name="Takaichi S."/>
            <person name="Hanada S."/>
        </authorList>
    </citation>
    <scope>NUCLEOTIDE SEQUENCE [LARGE SCALE GENOMIC DNA]</scope>
    <source>
        <strain evidence="5 6">K6</strain>
    </source>
</reference>
<comment type="similarity">
    <text evidence="1">Belongs to the SMP-30/CGR1 family.</text>
</comment>
<feature type="binding site" evidence="3">
    <location>
        <position position="94"/>
    </location>
    <ligand>
        <name>substrate</name>
    </ligand>
</feature>
<dbReference type="EMBL" id="BLJE01000001">
    <property type="protein sequence ID" value="GFE62951.1"/>
    <property type="molecule type" value="Genomic_DNA"/>
</dbReference>
<feature type="binding site" evidence="3">
    <location>
        <position position="141"/>
    </location>
    <ligand>
        <name>a divalent metal cation</name>
        <dbReference type="ChEBI" id="CHEBI:60240"/>
    </ligand>
</feature>
<keyword evidence="3" id="KW-0862">Zinc</keyword>
<dbReference type="InterPro" id="IPR013658">
    <property type="entry name" value="SGL"/>
</dbReference>
<sequence length="282" mass="30748">MTGVRVHDARACVLGEGPIWHSWSGALFWFDIMDRKLLCDDGRAWQFPEHVSAGGWVTETRLLIASETSLSVFDVKTGLSDHICDLEKNTTLTRSNDGRADPWGGFWIGTMGKNAEPDAGAIYRFYQGELRQLFAPITISNAICFAPDKSCAYFTDTPTQKIMKVLLDDATGWPNAAPNVFLDLASDDINPDGAIVTTDGRLINAQWGAARLAVYDPSGTMSKTIEMPTDHITCPALGGGFLFATSARQGLTNAQKKEQPDAGKTFAIATDLKPQPEYLVIL</sequence>
<accession>A0A6N6J9M2</accession>
<feature type="binding site" evidence="3">
    <location>
        <position position="16"/>
    </location>
    <ligand>
        <name>a divalent metal cation</name>
        <dbReference type="ChEBI" id="CHEBI:60240"/>
    </ligand>
</feature>
<evidence type="ECO:0000256" key="1">
    <source>
        <dbReference type="ARBA" id="ARBA00008853"/>
    </source>
</evidence>
<evidence type="ECO:0000259" key="4">
    <source>
        <dbReference type="Pfam" id="PF08450"/>
    </source>
</evidence>
<feature type="binding site" evidence="3">
    <location>
        <position position="96"/>
    </location>
    <ligand>
        <name>substrate</name>
    </ligand>
</feature>
<comment type="cofactor">
    <cofactor evidence="3">
        <name>Zn(2+)</name>
        <dbReference type="ChEBI" id="CHEBI:29105"/>
    </cofactor>
    <text evidence="3">Binds 1 divalent metal cation per subunit.</text>
</comment>
<dbReference type="OrthoDB" id="2633250at2"/>
<dbReference type="GO" id="GO:0005509">
    <property type="term" value="F:calcium ion binding"/>
    <property type="evidence" value="ECO:0007669"/>
    <property type="project" value="TreeGrafter"/>
</dbReference>
<organism evidence="5 6">
    <name type="scientific">Litoreibacter roseus</name>
    <dbReference type="NCBI Taxonomy" id="2601869"/>
    <lineage>
        <taxon>Bacteria</taxon>
        <taxon>Pseudomonadati</taxon>
        <taxon>Pseudomonadota</taxon>
        <taxon>Alphaproteobacteria</taxon>
        <taxon>Rhodobacterales</taxon>
        <taxon>Roseobacteraceae</taxon>
        <taxon>Litoreibacter</taxon>
    </lineage>
</organism>
<feature type="active site" description="Proton donor/acceptor" evidence="2">
    <location>
        <position position="192"/>
    </location>
</feature>
<proteinExistence type="inferred from homology"/>
<dbReference type="AlphaFoldDB" id="A0A6N6J9M2"/>
<dbReference type="SUPFAM" id="SSF63829">
    <property type="entry name" value="Calcium-dependent phosphotriesterase"/>
    <property type="match status" value="1"/>
</dbReference>
<feature type="domain" description="SMP-30/Gluconolactonase/LRE-like region" evidence="4">
    <location>
        <begin position="14"/>
        <end position="246"/>
    </location>
</feature>
<dbReference type="GO" id="GO:0019853">
    <property type="term" value="P:L-ascorbic acid biosynthetic process"/>
    <property type="evidence" value="ECO:0007669"/>
    <property type="project" value="TreeGrafter"/>
</dbReference>
<dbReference type="GO" id="GO:0004341">
    <property type="term" value="F:gluconolactonase activity"/>
    <property type="evidence" value="ECO:0007669"/>
    <property type="project" value="TreeGrafter"/>
</dbReference>
<protein>
    <submittedName>
        <fullName evidence="5">Gluconolactonase</fullName>
    </submittedName>
</protein>